<dbReference type="Pfam" id="PF00534">
    <property type="entry name" value="Glycos_transf_1"/>
    <property type="match status" value="1"/>
</dbReference>
<dbReference type="Gene3D" id="3.40.50.2000">
    <property type="entry name" value="Glycogen Phosphorylase B"/>
    <property type="match status" value="2"/>
</dbReference>
<evidence type="ECO:0000313" key="4">
    <source>
        <dbReference type="Proteomes" id="UP001595555"/>
    </source>
</evidence>
<accession>A0ABV7FBT5</accession>
<feature type="domain" description="Glycosyltransferase subfamily 4-like N-terminal" evidence="2">
    <location>
        <begin position="14"/>
        <end position="164"/>
    </location>
</feature>
<dbReference type="InterPro" id="IPR001296">
    <property type="entry name" value="Glyco_trans_1"/>
</dbReference>
<dbReference type="RefSeq" id="WP_378116848.1">
    <property type="nucleotide sequence ID" value="NZ_JBHRTF010000002.1"/>
</dbReference>
<evidence type="ECO:0000313" key="3">
    <source>
        <dbReference type="EMBL" id="MFC3115000.1"/>
    </source>
</evidence>
<dbReference type="PANTHER" id="PTHR12526">
    <property type="entry name" value="GLYCOSYLTRANSFERASE"/>
    <property type="match status" value="1"/>
</dbReference>
<dbReference type="Pfam" id="PF13439">
    <property type="entry name" value="Glyco_transf_4"/>
    <property type="match status" value="1"/>
</dbReference>
<dbReference type="EC" id="2.4.-.-" evidence="3"/>
<dbReference type="SUPFAM" id="SSF53756">
    <property type="entry name" value="UDP-Glycosyltransferase/glycogen phosphorylase"/>
    <property type="match status" value="1"/>
</dbReference>
<dbReference type="InterPro" id="IPR028098">
    <property type="entry name" value="Glyco_trans_4-like_N"/>
</dbReference>
<evidence type="ECO:0000259" key="2">
    <source>
        <dbReference type="Pfam" id="PF13439"/>
    </source>
</evidence>
<comment type="caution">
    <text evidence="3">The sequence shown here is derived from an EMBL/GenBank/DDBJ whole genome shotgun (WGS) entry which is preliminary data.</text>
</comment>
<dbReference type="GO" id="GO:0016757">
    <property type="term" value="F:glycosyltransferase activity"/>
    <property type="evidence" value="ECO:0007669"/>
    <property type="project" value="UniProtKB-KW"/>
</dbReference>
<sequence length="354" mass="38729">MKVFHLIDSGGFFGAERVLLTLAEQQILNGYDVTVVSYGSVGLAVKQIESECEKLNIPVLKWRGLAYSNLATLIKKNIDAVFHSHGYKFNIFLALIRLKNKKIFAVSTVHGYTNAPLLSKLNLYYIANKVALRLLTGNVFVSKVTARVSHIRLTEKNVVIHNGIASQLPLRNKEQFTFDGGEYLVAVGRLSPEKSYDKLILAFNLICKKYENLSLVIIGDGPERDKLINCSTGNPRVLFKGHMSNPIPLIESARALVISSSSEGLPIVLLEAMRAGVDIVSTSVGAIADVITDGSDGVLCEAGSESALANAIDSVLQNEKGCFGSVAKRKFQSDLTAQRMFSNYDAWYKNVVAK</sequence>
<feature type="domain" description="Glycosyl transferase family 1" evidence="1">
    <location>
        <begin position="177"/>
        <end position="320"/>
    </location>
</feature>
<gene>
    <name evidence="3" type="ORF">ACFODX_05465</name>
</gene>
<organism evidence="3 4">
    <name type="scientific">Cellvibrio fontiphilus</name>
    <dbReference type="NCBI Taxonomy" id="1815559"/>
    <lineage>
        <taxon>Bacteria</taxon>
        <taxon>Pseudomonadati</taxon>
        <taxon>Pseudomonadota</taxon>
        <taxon>Gammaproteobacteria</taxon>
        <taxon>Cellvibrionales</taxon>
        <taxon>Cellvibrionaceae</taxon>
        <taxon>Cellvibrio</taxon>
    </lineage>
</organism>
<dbReference type="PANTHER" id="PTHR12526:SF630">
    <property type="entry name" value="GLYCOSYLTRANSFERASE"/>
    <property type="match status" value="1"/>
</dbReference>
<name>A0ABV7FBT5_9GAMM</name>
<proteinExistence type="predicted"/>
<keyword evidence="3" id="KW-0808">Transferase</keyword>
<keyword evidence="4" id="KW-1185">Reference proteome</keyword>
<keyword evidence="3" id="KW-0328">Glycosyltransferase</keyword>
<dbReference type="Proteomes" id="UP001595555">
    <property type="component" value="Unassembled WGS sequence"/>
</dbReference>
<protein>
    <submittedName>
        <fullName evidence="3">Glycosyltransferase</fullName>
        <ecNumber evidence="3">2.4.-.-</ecNumber>
    </submittedName>
</protein>
<dbReference type="CDD" id="cd03811">
    <property type="entry name" value="GT4_GT28_WabH-like"/>
    <property type="match status" value="1"/>
</dbReference>
<reference evidence="4" key="1">
    <citation type="journal article" date="2019" name="Int. J. Syst. Evol. Microbiol.">
        <title>The Global Catalogue of Microorganisms (GCM) 10K type strain sequencing project: providing services to taxonomists for standard genome sequencing and annotation.</title>
        <authorList>
            <consortium name="The Broad Institute Genomics Platform"/>
            <consortium name="The Broad Institute Genome Sequencing Center for Infectious Disease"/>
            <person name="Wu L."/>
            <person name="Ma J."/>
        </authorList>
    </citation>
    <scope>NUCLEOTIDE SEQUENCE [LARGE SCALE GENOMIC DNA]</scope>
    <source>
        <strain evidence="4">KCTC 52237</strain>
    </source>
</reference>
<dbReference type="EMBL" id="JBHRTF010000002">
    <property type="protein sequence ID" value="MFC3115000.1"/>
    <property type="molecule type" value="Genomic_DNA"/>
</dbReference>
<evidence type="ECO:0000259" key="1">
    <source>
        <dbReference type="Pfam" id="PF00534"/>
    </source>
</evidence>